<dbReference type="EC" id="2.7.13.3" evidence="3"/>
<accession>A0A558D477</accession>
<dbReference type="Pfam" id="PF00672">
    <property type="entry name" value="HAMP"/>
    <property type="match status" value="1"/>
</dbReference>
<keyword evidence="5" id="KW-0808">Transferase</keyword>
<dbReference type="Gene3D" id="1.10.287.130">
    <property type="match status" value="1"/>
</dbReference>
<keyword evidence="8" id="KW-1133">Transmembrane helix</keyword>
<dbReference type="InterPro" id="IPR036890">
    <property type="entry name" value="HATPase_C_sf"/>
</dbReference>
<keyword evidence="8" id="KW-0472">Membrane</keyword>
<dbReference type="InterPro" id="IPR003661">
    <property type="entry name" value="HisK_dim/P_dom"/>
</dbReference>
<evidence type="ECO:0000256" key="5">
    <source>
        <dbReference type="ARBA" id="ARBA00022679"/>
    </source>
</evidence>
<keyword evidence="7" id="KW-0902">Two-component regulatory system</keyword>
<dbReference type="STRING" id="1543721.AAY24_06445"/>
<proteinExistence type="predicted"/>
<dbReference type="InterPro" id="IPR003594">
    <property type="entry name" value="HATPase_dom"/>
</dbReference>
<dbReference type="CDD" id="cd06225">
    <property type="entry name" value="HAMP"/>
    <property type="match status" value="1"/>
</dbReference>
<dbReference type="Proteomes" id="UP000317355">
    <property type="component" value="Unassembled WGS sequence"/>
</dbReference>
<dbReference type="InterPro" id="IPR036097">
    <property type="entry name" value="HisK_dim/P_sf"/>
</dbReference>
<dbReference type="Gene3D" id="3.30.565.10">
    <property type="entry name" value="Histidine kinase-like ATPase, C-terminal domain"/>
    <property type="match status" value="1"/>
</dbReference>
<comment type="catalytic activity">
    <reaction evidence="1">
        <text>ATP + protein L-histidine = ADP + protein N-phospho-L-histidine.</text>
        <dbReference type="EC" id="2.7.13.3"/>
    </reaction>
</comment>
<dbReference type="InterPro" id="IPR004358">
    <property type="entry name" value="Sig_transdc_His_kin-like_C"/>
</dbReference>
<dbReference type="AlphaFoldDB" id="A0A558D477"/>
<keyword evidence="6 11" id="KW-0418">Kinase</keyword>
<evidence type="ECO:0000313" key="12">
    <source>
        <dbReference type="Proteomes" id="UP000317355"/>
    </source>
</evidence>
<dbReference type="GO" id="GO:0000155">
    <property type="term" value="F:phosphorelay sensor kinase activity"/>
    <property type="evidence" value="ECO:0007669"/>
    <property type="project" value="InterPro"/>
</dbReference>
<dbReference type="SMART" id="SM00387">
    <property type="entry name" value="HATPase_c"/>
    <property type="match status" value="1"/>
</dbReference>
<dbReference type="PANTHER" id="PTHR43711:SF1">
    <property type="entry name" value="HISTIDINE KINASE 1"/>
    <property type="match status" value="1"/>
</dbReference>
<comment type="caution">
    <text evidence="11">The sequence shown here is derived from an EMBL/GenBank/DDBJ whole genome shotgun (WGS) entry which is preliminary data.</text>
</comment>
<feature type="domain" description="Histidine kinase" evidence="9">
    <location>
        <begin position="271"/>
        <end position="489"/>
    </location>
</feature>
<evidence type="ECO:0000256" key="6">
    <source>
        <dbReference type="ARBA" id="ARBA00022777"/>
    </source>
</evidence>
<evidence type="ECO:0000256" key="4">
    <source>
        <dbReference type="ARBA" id="ARBA00022553"/>
    </source>
</evidence>
<keyword evidence="8" id="KW-0812">Transmembrane</keyword>
<evidence type="ECO:0000256" key="1">
    <source>
        <dbReference type="ARBA" id="ARBA00000085"/>
    </source>
</evidence>
<dbReference type="Pfam" id="PF00512">
    <property type="entry name" value="HisKA"/>
    <property type="match status" value="1"/>
</dbReference>
<dbReference type="PROSITE" id="PS50885">
    <property type="entry name" value="HAMP"/>
    <property type="match status" value="1"/>
</dbReference>
<dbReference type="InterPro" id="IPR050736">
    <property type="entry name" value="Sensor_HK_Regulatory"/>
</dbReference>
<evidence type="ECO:0000256" key="7">
    <source>
        <dbReference type="ARBA" id="ARBA00023012"/>
    </source>
</evidence>
<dbReference type="Gene3D" id="6.10.340.10">
    <property type="match status" value="1"/>
</dbReference>
<name>A0A558D477_9GAMM</name>
<evidence type="ECO:0000256" key="3">
    <source>
        <dbReference type="ARBA" id="ARBA00012438"/>
    </source>
</evidence>
<feature type="transmembrane region" description="Helical" evidence="8">
    <location>
        <begin position="178"/>
        <end position="201"/>
    </location>
</feature>
<evidence type="ECO:0000256" key="8">
    <source>
        <dbReference type="SAM" id="Phobius"/>
    </source>
</evidence>
<reference evidence="11 12" key="1">
    <citation type="submission" date="2019-07" db="EMBL/GenBank/DDBJ databases">
        <title>The pathways for chlorine oxyanion respiration interact through the shared metabolite chlorate.</title>
        <authorList>
            <person name="Barnum T.P."/>
            <person name="Cheng Y."/>
            <person name="Hill K.A."/>
            <person name="Lucas L.N."/>
            <person name="Carlson H.K."/>
            <person name="Coates J.D."/>
        </authorList>
    </citation>
    <scope>NUCLEOTIDE SEQUENCE [LARGE SCALE GENOMIC DNA]</scope>
    <source>
        <strain evidence="11">BK-3</strain>
    </source>
</reference>
<evidence type="ECO:0000256" key="2">
    <source>
        <dbReference type="ARBA" id="ARBA00004370"/>
    </source>
</evidence>
<dbReference type="PANTHER" id="PTHR43711">
    <property type="entry name" value="TWO-COMPONENT HISTIDINE KINASE"/>
    <property type="match status" value="1"/>
</dbReference>
<dbReference type="InterPro" id="IPR003660">
    <property type="entry name" value="HAMP_dom"/>
</dbReference>
<dbReference type="Pfam" id="PF02518">
    <property type="entry name" value="HATPase_c"/>
    <property type="match status" value="1"/>
</dbReference>
<feature type="domain" description="HAMP" evidence="10">
    <location>
        <begin position="199"/>
        <end position="256"/>
    </location>
</feature>
<dbReference type="InterPro" id="IPR005467">
    <property type="entry name" value="His_kinase_dom"/>
</dbReference>
<dbReference type="SUPFAM" id="SSF47384">
    <property type="entry name" value="Homodimeric domain of signal transducing histidine kinase"/>
    <property type="match status" value="1"/>
</dbReference>
<feature type="transmembrane region" description="Helical" evidence="8">
    <location>
        <begin position="6"/>
        <end position="27"/>
    </location>
</feature>
<dbReference type="PRINTS" id="PR00344">
    <property type="entry name" value="BCTRLSENSOR"/>
</dbReference>
<dbReference type="SUPFAM" id="SSF55874">
    <property type="entry name" value="ATPase domain of HSP90 chaperone/DNA topoisomerase II/histidine kinase"/>
    <property type="match status" value="1"/>
</dbReference>
<dbReference type="SMART" id="SM00388">
    <property type="entry name" value="HisKA"/>
    <property type="match status" value="1"/>
</dbReference>
<keyword evidence="4" id="KW-0597">Phosphoprotein</keyword>
<comment type="subcellular location">
    <subcellularLocation>
        <location evidence="2">Membrane</location>
    </subcellularLocation>
</comment>
<evidence type="ECO:0000259" key="9">
    <source>
        <dbReference type="PROSITE" id="PS50109"/>
    </source>
</evidence>
<protein>
    <recommendedName>
        <fullName evidence="3">histidine kinase</fullName>
        <ecNumber evidence="3">2.7.13.3</ecNumber>
    </recommendedName>
</protein>
<dbReference type="FunFam" id="3.30.565.10:FF:000006">
    <property type="entry name" value="Sensor histidine kinase WalK"/>
    <property type="match status" value="1"/>
</dbReference>
<organism evidence="11 12">
    <name type="scientific">Sedimenticola thiotaurini</name>
    <dbReference type="NCBI Taxonomy" id="1543721"/>
    <lineage>
        <taxon>Bacteria</taxon>
        <taxon>Pseudomonadati</taxon>
        <taxon>Pseudomonadota</taxon>
        <taxon>Gammaproteobacteria</taxon>
        <taxon>Chromatiales</taxon>
        <taxon>Sedimenticolaceae</taxon>
        <taxon>Sedimenticola</taxon>
    </lineage>
</organism>
<evidence type="ECO:0000313" key="11">
    <source>
        <dbReference type="EMBL" id="TVT55809.1"/>
    </source>
</evidence>
<gene>
    <name evidence="11" type="ORF">FHK82_07685</name>
</gene>
<dbReference type="CDD" id="cd00082">
    <property type="entry name" value="HisKA"/>
    <property type="match status" value="1"/>
</dbReference>
<sequence>MLRTLYAKLAAGLVVLFVTIGLLYALISTSATRYYLQEVNQAFNKELARNLVADRNLVEEGRLNQEALKETFHQYMVINPSIEIYLLDLQGKILAYSADPGKVKRNHVSLEPLMTFLAGAESYPLLGDDPRSHDGQKAFSVTPVPTTDNPEGYLYVVLRGEEFDTVDKVVRESYFMRLSGWAVVASLGLGLLAGLIVLRLLTRRLHRLSNLIATFHQSNFTSHQPYLLEHATSSDEVDQLGATFDQMAEHIKGQLGQLKEQDSLRRKLVAQVSHDLRTPLASMMGYLESLELKGEEMGESERKEYTGIALRQAKRLSKQVSELFELASLDARETQPNCEPFPPAELVQDVVQKYQLRANQQQIQLSMTPPPMLPFVYADIGLTERVLENLIENAFTHTPSNGLITLYLEDSDKGVVISVEDTGCGINPEEIASIFEPFFQSGGKSSSGDHAGLGLAIAKRIMTLQQGDIQVTSALGKGTRFTIVLPLAETFIPSD</sequence>
<evidence type="ECO:0000259" key="10">
    <source>
        <dbReference type="PROSITE" id="PS50885"/>
    </source>
</evidence>
<dbReference type="EMBL" id="VMRY01000028">
    <property type="protein sequence ID" value="TVT55809.1"/>
    <property type="molecule type" value="Genomic_DNA"/>
</dbReference>
<dbReference type="GO" id="GO:0005886">
    <property type="term" value="C:plasma membrane"/>
    <property type="evidence" value="ECO:0007669"/>
    <property type="project" value="UniProtKB-ARBA"/>
</dbReference>
<dbReference type="PROSITE" id="PS50109">
    <property type="entry name" value="HIS_KIN"/>
    <property type="match status" value="1"/>
</dbReference>